<dbReference type="Pfam" id="PF10551">
    <property type="entry name" value="MULE"/>
    <property type="match status" value="1"/>
</dbReference>
<feature type="region of interest" description="Disordered" evidence="1">
    <location>
        <begin position="359"/>
        <end position="386"/>
    </location>
</feature>
<evidence type="ECO:0008006" key="6">
    <source>
        <dbReference type="Google" id="ProtNLM"/>
    </source>
</evidence>
<evidence type="ECO:0000313" key="4">
    <source>
        <dbReference type="EMBL" id="KAE8236759.1"/>
    </source>
</evidence>
<sequence length="386" mass="43485">MLLPPPNDESFDTKQEGVAYLQTWAQMEGYAVTTYASSKGIYLYMGCHKQGGYKNSHDLTDQTRKRKTSSAKSGCPFRVRLKVNHEGKWVTAVTNASHNHLASTSPLAHAIQRRIDVATKYQIIELARHGTRPSRIVSMLVQRPIPLVVTSKDISNLLQRHRREVLHGRAPAEALLEWLKEQEWPHITKTATVNAGVERLEGLFFAHPHGLGLLRRFGSVILIDATYNTNQHRLPLLHMVGMTSSNRSFTVALAFLPDETTMTYSWALSALRQLAPDWNPDVVVTDDDAALGAALFNTLESSYAHIHCQWHVRQNVEKQARPRLLDQESFHQFMSDFDELRDSTTPEGLTEARDQLEARWGDKAATQPSSNTSIPVTETFSASRRP</sequence>
<dbReference type="InterPro" id="IPR018289">
    <property type="entry name" value="MULE_transposase_dom"/>
</dbReference>
<feature type="compositionally biased region" description="Polar residues" evidence="1">
    <location>
        <begin position="366"/>
        <end position="386"/>
    </location>
</feature>
<dbReference type="AlphaFoldDB" id="A0A8X7MIR1"/>
<gene>
    <name evidence="4" type="ORF">A4X06_0g9446</name>
</gene>
<feature type="domain" description="MULE transposase" evidence="3">
    <location>
        <begin position="220"/>
        <end position="315"/>
    </location>
</feature>
<dbReference type="PANTHER" id="PTHR47718:SF3">
    <property type="entry name" value="PROTEIN FAR1-RELATED SEQUENCE 5-LIKE"/>
    <property type="match status" value="1"/>
</dbReference>
<comment type="caution">
    <text evidence="4">The sequence shown here is derived from an EMBL/GenBank/DDBJ whole genome shotgun (WGS) entry which is preliminary data.</text>
</comment>
<evidence type="ECO:0000259" key="3">
    <source>
        <dbReference type="Pfam" id="PF10551"/>
    </source>
</evidence>
<evidence type="ECO:0000259" key="2">
    <source>
        <dbReference type="Pfam" id="PF03101"/>
    </source>
</evidence>
<reference evidence="4" key="1">
    <citation type="submission" date="2016-04" db="EMBL/GenBank/DDBJ databases">
        <authorList>
            <person name="Nguyen H.D."/>
            <person name="Samba Siva P."/>
            <person name="Cullis J."/>
            <person name="Levesque C.A."/>
            <person name="Hambleton S."/>
        </authorList>
    </citation>
    <scope>NUCLEOTIDE SEQUENCE</scope>
    <source>
        <strain evidence="4">DAOMC 236426</strain>
    </source>
</reference>
<keyword evidence="5" id="KW-1185">Reference proteome</keyword>
<evidence type="ECO:0000313" key="5">
    <source>
        <dbReference type="Proteomes" id="UP000077684"/>
    </source>
</evidence>
<protein>
    <recommendedName>
        <fullName evidence="6">MULE transposase domain-containing protein</fullName>
    </recommendedName>
</protein>
<dbReference type="Proteomes" id="UP000077684">
    <property type="component" value="Unassembled WGS sequence"/>
</dbReference>
<accession>A0A8X7MIR1</accession>
<feature type="domain" description="FAR1" evidence="2">
    <location>
        <begin position="41"/>
        <end position="100"/>
    </location>
</feature>
<name>A0A8X7MIR1_9BASI</name>
<reference evidence="4" key="2">
    <citation type="journal article" date="2019" name="IMA Fungus">
        <title>Genome sequencing and comparison of five Tilletia species to identify candidate genes for the detection of regulated species infecting wheat.</title>
        <authorList>
            <person name="Nguyen H.D.T."/>
            <person name="Sultana T."/>
            <person name="Kesanakurti P."/>
            <person name="Hambleton S."/>
        </authorList>
    </citation>
    <scope>NUCLEOTIDE SEQUENCE</scope>
    <source>
        <strain evidence="4">DAOMC 236426</strain>
    </source>
</reference>
<proteinExistence type="predicted"/>
<dbReference type="Pfam" id="PF03101">
    <property type="entry name" value="FAR1"/>
    <property type="match status" value="1"/>
</dbReference>
<dbReference type="PANTHER" id="PTHR47718">
    <property type="entry name" value="OS01G0519700 PROTEIN"/>
    <property type="match status" value="1"/>
</dbReference>
<dbReference type="EMBL" id="LWDE02002798">
    <property type="protein sequence ID" value="KAE8236759.1"/>
    <property type="molecule type" value="Genomic_DNA"/>
</dbReference>
<dbReference type="InterPro" id="IPR004330">
    <property type="entry name" value="FAR1_DNA_bnd_dom"/>
</dbReference>
<organism evidence="4 5">
    <name type="scientific">Tilletia controversa</name>
    <name type="common">dwarf bunt fungus</name>
    <dbReference type="NCBI Taxonomy" id="13291"/>
    <lineage>
        <taxon>Eukaryota</taxon>
        <taxon>Fungi</taxon>
        <taxon>Dikarya</taxon>
        <taxon>Basidiomycota</taxon>
        <taxon>Ustilaginomycotina</taxon>
        <taxon>Exobasidiomycetes</taxon>
        <taxon>Tilletiales</taxon>
        <taxon>Tilletiaceae</taxon>
        <taxon>Tilletia</taxon>
    </lineage>
</organism>
<evidence type="ECO:0000256" key="1">
    <source>
        <dbReference type="SAM" id="MobiDB-lite"/>
    </source>
</evidence>